<dbReference type="BioCyc" id="IAGG583356:GHAH-878-MONOMER"/>
<dbReference type="EMBL" id="CP002098">
    <property type="protein sequence ID" value="ADM27711.1"/>
    <property type="molecule type" value="Genomic_DNA"/>
</dbReference>
<organism evidence="2 3">
    <name type="scientific">Ignisphaera aggregans (strain DSM 17230 / JCM 13409 / AQ1.S1)</name>
    <dbReference type="NCBI Taxonomy" id="583356"/>
    <lineage>
        <taxon>Archaea</taxon>
        <taxon>Thermoproteota</taxon>
        <taxon>Thermoprotei</taxon>
        <taxon>Desulfurococcales</taxon>
        <taxon>Desulfurococcaceae</taxon>
        <taxon>Ignisphaera</taxon>
    </lineage>
</organism>
<accession>E0STU5</accession>
<keyword evidence="1" id="KW-0812">Transmembrane</keyword>
<dbReference type="AlphaFoldDB" id="E0STU5"/>
<protein>
    <submittedName>
        <fullName evidence="2">Uncharacterized protein</fullName>
    </submittedName>
</protein>
<evidence type="ECO:0000313" key="3">
    <source>
        <dbReference type="Proteomes" id="UP000001304"/>
    </source>
</evidence>
<reference evidence="2 3" key="1">
    <citation type="journal article" date="2010" name="Stand. Genomic Sci.">
        <title>Complete genome sequence of Ignisphaera aggregans type strain (AQ1.S1).</title>
        <authorList>
            <person name="Goker M."/>
            <person name="Held B."/>
            <person name="Lapidus A."/>
            <person name="Nolan M."/>
            <person name="Spring S."/>
            <person name="Yasawong M."/>
            <person name="Lucas S."/>
            <person name="Glavina Del Rio T."/>
            <person name="Tice H."/>
            <person name="Cheng J.F."/>
            <person name="Goodwin L."/>
            <person name="Tapia R."/>
            <person name="Pitluck S."/>
            <person name="Liolios K."/>
            <person name="Ivanova N."/>
            <person name="Mavromatis K."/>
            <person name="Mikhailova N."/>
            <person name="Pati A."/>
            <person name="Chen A."/>
            <person name="Palaniappan K."/>
            <person name="Brambilla E."/>
            <person name="Land M."/>
            <person name="Hauser L."/>
            <person name="Chang Y.J."/>
            <person name="Jeffries C.D."/>
            <person name="Brettin T."/>
            <person name="Detter J.C."/>
            <person name="Han C."/>
            <person name="Rohde M."/>
            <person name="Sikorski J."/>
            <person name="Woyke T."/>
            <person name="Bristow J."/>
            <person name="Eisen J.A."/>
            <person name="Markowitz V."/>
            <person name="Hugenholtz P."/>
            <person name="Kyrpides N.C."/>
            <person name="Klenk H.P."/>
        </authorList>
    </citation>
    <scope>NUCLEOTIDE SEQUENCE [LARGE SCALE GENOMIC DNA]</scope>
    <source>
        <strain evidence="3">DSM 17230 / JCM 13409 / AQ1.S1</strain>
    </source>
</reference>
<keyword evidence="1" id="KW-0472">Membrane</keyword>
<dbReference type="HOGENOM" id="CLU_3302681_0_0_2"/>
<dbReference type="Proteomes" id="UP000001304">
    <property type="component" value="Chromosome"/>
</dbReference>
<keyword evidence="3" id="KW-1185">Reference proteome</keyword>
<keyword evidence="1" id="KW-1133">Transmembrane helix</keyword>
<name>E0STU5_IGNAA</name>
<dbReference type="KEGG" id="iag:Igag_0894"/>
<evidence type="ECO:0000313" key="2">
    <source>
        <dbReference type="EMBL" id="ADM27711.1"/>
    </source>
</evidence>
<sequence>MEKYFFLIHIPIVNRVKRVEEILVLAIYFVITIFISLTL</sequence>
<gene>
    <name evidence="2" type="ordered locus">Igag_0894</name>
</gene>
<feature type="transmembrane region" description="Helical" evidence="1">
    <location>
        <begin position="21"/>
        <end position="38"/>
    </location>
</feature>
<proteinExistence type="predicted"/>
<dbReference type="STRING" id="583356.Igag_0894"/>
<evidence type="ECO:0000256" key="1">
    <source>
        <dbReference type="SAM" id="Phobius"/>
    </source>
</evidence>